<dbReference type="GO" id="GO:0000422">
    <property type="term" value="P:autophagy of mitochondrion"/>
    <property type="evidence" value="ECO:0007669"/>
    <property type="project" value="TreeGrafter"/>
</dbReference>
<reference evidence="6" key="2">
    <citation type="submission" date="2025-09" db="UniProtKB">
        <authorList>
            <consortium name="Ensembl"/>
        </authorList>
    </citation>
    <scope>IDENTIFICATION</scope>
</reference>
<comment type="subcellular location">
    <subcellularLocation>
        <location evidence="1">Mitochondrion outer membrane</location>
        <topology evidence="1">Multi-pass membrane protein</topology>
    </subcellularLocation>
</comment>
<evidence type="ECO:0000256" key="5">
    <source>
        <dbReference type="ARBA" id="ARBA00023136"/>
    </source>
</evidence>
<keyword evidence="4" id="KW-1133">Transmembrane helix</keyword>
<evidence type="ECO:0000313" key="7">
    <source>
        <dbReference type="Proteomes" id="UP000694388"/>
    </source>
</evidence>
<sequence>MARRHGSTETDEPVELQDMVGYTRRPGWIGRVFGAGSGPIADRYSVPTQIAIGGASGWCAGFVCQKVGKLAATAVGGGFLLLQIANHTGYVRVDWKRVERDMNKARQELAKRADFAASEVNSAMGEVQLFVKKNLVITGGFIGGFLLGLAS</sequence>
<dbReference type="Ensembl" id="ENSEBUT00000016844.1">
    <property type="protein sequence ID" value="ENSEBUP00000016268.1"/>
    <property type="gene ID" value="ENSEBUG00000010211.1"/>
</dbReference>
<dbReference type="InterPro" id="IPR007014">
    <property type="entry name" value="FUN14"/>
</dbReference>
<dbReference type="Proteomes" id="UP000694388">
    <property type="component" value="Unplaced"/>
</dbReference>
<dbReference type="OMA" id="SENRWIL"/>
<dbReference type="PANTHER" id="PTHR21346:SF0">
    <property type="entry name" value="RE45833P"/>
    <property type="match status" value="1"/>
</dbReference>
<keyword evidence="3" id="KW-0812">Transmembrane</keyword>
<dbReference type="GeneTree" id="ENSGT00940000154517"/>
<dbReference type="AlphaFoldDB" id="A0A8C4QKI1"/>
<dbReference type="GO" id="GO:0005741">
    <property type="term" value="C:mitochondrial outer membrane"/>
    <property type="evidence" value="ECO:0007669"/>
    <property type="project" value="UniProtKB-SubCell"/>
</dbReference>
<reference evidence="6" key="1">
    <citation type="submission" date="2025-08" db="UniProtKB">
        <authorList>
            <consortium name="Ensembl"/>
        </authorList>
    </citation>
    <scope>IDENTIFICATION</scope>
</reference>
<dbReference type="Pfam" id="PF04930">
    <property type="entry name" value="FUN14"/>
    <property type="match status" value="1"/>
</dbReference>
<evidence type="ECO:0000256" key="3">
    <source>
        <dbReference type="ARBA" id="ARBA00022692"/>
    </source>
</evidence>
<evidence type="ECO:0000256" key="2">
    <source>
        <dbReference type="ARBA" id="ARBA00009160"/>
    </source>
</evidence>
<organism evidence="6 7">
    <name type="scientific">Eptatretus burgeri</name>
    <name type="common">Inshore hagfish</name>
    <dbReference type="NCBI Taxonomy" id="7764"/>
    <lineage>
        <taxon>Eukaryota</taxon>
        <taxon>Metazoa</taxon>
        <taxon>Chordata</taxon>
        <taxon>Craniata</taxon>
        <taxon>Vertebrata</taxon>
        <taxon>Cyclostomata</taxon>
        <taxon>Myxini</taxon>
        <taxon>Myxiniformes</taxon>
        <taxon>Myxinidae</taxon>
        <taxon>Eptatretinae</taxon>
        <taxon>Eptatretus</taxon>
    </lineage>
</organism>
<keyword evidence="5" id="KW-0472">Membrane</keyword>
<accession>A0A8C4QKI1</accession>
<proteinExistence type="inferred from homology"/>
<keyword evidence="7" id="KW-1185">Reference proteome</keyword>
<name>A0A8C4QKI1_EPTBU</name>
<comment type="similarity">
    <text evidence="2">Belongs to the FUN14 family.</text>
</comment>
<dbReference type="PANTHER" id="PTHR21346">
    <property type="entry name" value="FUN14 DOMAIN CONTAINING"/>
    <property type="match status" value="1"/>
</dbReference>
<evidence type="ECO:0000313" key="6">
    <source>
        <dbReference type="Ensembl" id="ENSEBUP00000016268.1"/>
    </source>
</evidence>
<evidence type="ECO:0000256" key="4">
    <source>
        <dbReference type="ARBA" id="ARBA00022989"/>
    </source>
</evidence>
<protein>
    <submittedName>
        <fullName evidence="6">FUN14 domain containing 1</fullName>
    </submittedName>
</protein>
<evidence type="ECO:0000256" key="1">
    <source>
        <dbReference type="ARBA" id="ARBA00004374"/>
    </source>
</evidence>